<name>A0A392U971_9FABA</name>
<proteinExistence type="predicted"/>
<organism evidence="1 2">
    <name type="scientific">Trifolium medium</name>
    <dbReference type="NCBI Taxonomy" id="97028"/>
    <lineage>
        <taxon>Eukaryota</taxon>
        <taxon>Viridiplantae</taxon>
        <taxon>Streptophyta</taxon>
        <taxon>Embryophyta</taxon>
        <taxon>Tracheophyta</taxon>
        <taxon>Spermatophyta</taxon>
        <taxon>Magnoliopsida</taxon>
        <taxon>eudicotyledons</taxon>
        <taxon>Gunneridae</taxon>
        <taxon>Pentapetalae</taxon>
        <taxon>rosids</taxon>
        <taxon>fabids</taxon>
        <taxon>Fabales</taxon>
        <taxon>Fabaceae</taxon>
        <taxon>Papilionoideae</taxon>
        <taxon>50 kb inversion clade</taxon>
        <taxon>NPAAA clade</taxon>
        <taxon>Hologalegina</taxon>
        <taxon>IRL clade</taxon>
        <taxon>Trifolieae</taxon>
        <taxon>Trifolium</taxon>
    </lineage>
</organism>
<dbReference type="Proteomes" id="UP000265520">
    <property type="component" value="Unassembled WGS sequence"/>
</dbReference>
<dbReference type="AlphaFoldDB" id="A0A392U971"/>
<protein>
    <submittedName>
        <fullName evidence="1">Uncharacterized protein</fullName>
    </submittedName>
</protein>
<comment type="caution">
    <text evidence="1">The sequence shown here is derived from an EMBL/GenBank/DDBJ whole genome shotgun (WGS) entry which is preliminary data.</text>
</comment>
<evidence type="ECO:0000313" key="2">
    <source>
        <dbReference type="Proteomes" id="UP000265520"/>
    </source>
</evidence>
<keyword evidence="2" id="KW-1185">Reference proteome</keyword>
<reference evidence="1 2" key="1">
    <citation type="journal article" date="2018" name="Front. Plant Sci.">
        <title>Red Clover (Trifolium pratense) and Zigzag Clover (T. medium) - A Picture of Genomic Similarities and Differences.</title>
        <authorList>
            <person name="Dluhosova J."/>
            <person name="Istvanek J."/>
            <person name="Nedelnik J."/>
            <person name="Repkova J."/>
        </authorList>
    </citation>
    <scope>NUCLEOTIDE SEQUENCE [LARGE SCALE GENOMIC DNA]</scope>
    <source>
        <strain evidence="2">cv. 10/8</strain>
        <tissue evidence="1">Leaf</tissue>
    </source>
</reference>
<evidence type="ECO:0000313" key="1">
    <source>
        <dbReference type="EMBL" id="MCI70051.1"/>
    </source>
</evidence>
<accession>A0A392U971</accession>
<dbReference type="EMBL" id="LXQA010767821">
    <property type="protein sequence ID" value="MCI70051.1"/>
    <property type="molecule type" value="Genomic_DNA"/>
</dbReference>
<sequence length="35" mass="3858">MGMEPIMARSVTVRAATCSGRTATLAFRYSTYEQT</sequence>